<evidence type="ECO:0000259" key="1">
    <source>
        <dbReference type="Pfam" id="PF00148"/>
    </source>
</evidence>
<dbReference type="Pfam" id="PF08369">
    <property type="entry name" value="PCP_red"/>
    <property type="match status" value="1"/>
</dbReference>
<dbReference type="SUPFAM" id="SSF53807">
    <property type="entry name" value="Helical backbone' metal receptor"/>
    <property type="match status" value="1"/>
</dbReference>
<evidence type="ECO:0000259" key="2">
    <source>
        <dbReference type="Pfam" id="PF08369"/>
    </source>
</evidence>
<accession>A0ABX8B169</accession>
<gene>
    <name evidence="3" type="ORF">J8C05_07515</name>
</gene>
<dbReference type="InterPro" id="IPR013580">
    <property type="entry name" value="LI-POR_suB-like_C"/>
</dbReference>
<dbReference type="Pfam" id="PF00148">
    <property type="entry name" value="Oxidored_nitro"/>
    <property type="match status" value="1"/>
</dbReference>
<dbReference type="RefSeq" id="WP_211421622.1">
    <property type="nucleotide sequence ID" value="NZ_CP072642.1"/>
</dbReference>
<sequence>MPLSQEVENLAQTALRAGLTLNVKRDVDTSNAFWGALFTFGCLPDLQVVINGPVGCYTLPITSILNYTDTLPNLPNVISTDFTEREVTLDGTNPILRTTLSGRSKLNQGRRATIVLTTQESELISTDGFESGANTDDAVAQFDSRALQDDEWQGRDAALLYLYEHRDWLLASSGHDAEALRAAAARQTKPRVTIIGPTYGCFNGYSDVAEIERLVRGIGAEVGCVLPLRAHIADLATVDTCDACIVMYQEFGASLATRMQKPYLYAPFGIQDTTAFLRELGRMLGLQAEAEAFIAREKQTTLKAFWDLWRSPHQDFFGTSSFGVAAGETYAQGLRRVLQDEFGMRPTVVASRQAKSGPLAYSASDIRQTLLDDPPMLMFGSINEKIYISELELLTGYIPASFPGPVVRRATGTPFMGYAGVVYLAQEISNFLFELLFRHLPVESLERKQAQETTLAIPEAEIIWNPDAVERMNVVLKKVPFFVRISASKKLRIEAEREAVQRRIREVTPDIIDDVARRFAR</sequence>
<proteinExistence type="predicted"/>
<evidence type="ECO:0000313" key="3">
    <source>
        <dbReference type="EMBL" id="QUV93224.1"/>
    </source>
</evidence>
<organism evidence="3 4">
    <name type="scientific">Chloracidobacterium sp. N</name>
    <dbReference type="NCBI Taxonomy" id="2821540"/>
    <lineage>
        <taxon>Bacteria</taxon>
        <taxon>Pseudomonadati</taxon>
        <taxon>Acidobacteriota</taxon>
        <taxon>Terriglobia</taxon>
        <taxon>Terriglobales</taxon>
        <taxon>Acidobacteriaceae</taxon>
        <taxon>Chloracidobacterium</taxon>
        <taxon>Chloracidobacterium aggregatum</taxon>
    </lineage>
</organism>
<dbReference type="EMBL" id="CP072642">
    <property type="protein sequence ID" value="QUV93224.1"/>
    <property type="molecule type" value="Genomic_DNA"/>
</dbReference>
<dbReference type="InterPro" id="IPR050152">
    <property type="entry name" value="ChlB/BchB/BchZ"/>
</dbReference>
<protein>
    <submittedName>
        <fullName evidence="3">Chlorophyllide reductase subunit Z</fullName>
    </submittedName>
</protein>
<reference evidence="3 4" key="1">
    <citation type="submission" date="2021-03" db="EMBL/GenBank/DDBJ databases">
        <title>Genomic and phenotypic characterization of Chloracidobacterium isolates provides evidence for multiple species.</title>
        <authorList>
            <person name="Saini M.K."/>
            <person name="Costas A.M.G."/>
            <person name="Tank M."/>
            <person name="Bryant D.A."/>
        </authorList>
    </citation>
    <scope>NUCLEOTIDE SEQUENCE [LARGE SCALE GENOMIC DNA]</scope>
    <source>
        <strain evidence="3 4">N</strain>
    </source>
</reference>
<dbReference type="PANTHER" id="PTHR33712:SF7">
    <property type="entry name" value="LIGHT-INDEPENDENT PROTOCHLOROPHYLLIDE REDUCTASE SUBUNIT B"/>
    <property type="match status" value="1"/>
</dbReference>
<feature type="domain" description="Light-independent protochlorophyllide reductase subunit B-like C-terminal" evidence="2">
    <location>
        <begin position="464"/>
        <end position="514"/>
    </location>
</feature>
<dbReference type="PANTHER" id="PTHR33712">
    <property type="entry name" value="LIGHT-INDEPENDENT PROTOCHLOROPHYLLIDE REDUCTASE SUBUNIT B"/>
    <property type="match status" value="1"/>
</dbReference>
<feature type="domain" description="Nitrogenase/oxidoreductase component 1" evidence="1">
    <location>
        <begin position="32"/>
        <end position="431"/>
    </location>
</feature>
<keyword evidence="4" id="KW-1185">Reference proteome</keyword>
<name>A0ABX8B169_9BACT</name>
<dbReference type="InterPro" id="IPR000510">
    <property type="entry name" value="Nase/OxRdtase_comp1"/>
</dbReference>
<dbReference type="Gene3D" id="3.40.50.1980">
    <property type="entry name" value="Nitrogenase molybdenum iron protein domain"/>
    <property type="match status" value="2"/>
</dbReference>
<dbReference type="Proteomes" id="UP000677668">
    <property type="component" value="Chromosome 1"/>
</dbReference>
<evidence type="ECO:0000313" key="4">
    <source>
        <dbReference type="Proteomes" id="UP000677668"/>
    </source>
</evidence>